<evidence type="ECO:0000313" key="2">
    <source>
        <dbReference type="Proteomes" id="UP000326396"/>
    </source>
</evidence>
<gene>
    <name evidence="1" type="ORF">E3N88_15218</name>
</gene>
<keyword evidence="2" id="KW-1185">Reference proteome</keyword>
<accession>A0A5N6NW95</accession>
<protein>
    <submittedName>
        <fullName evidence="1">Uncharacterized protein</fullName>
    </submittedName>
</protein>
<comment type="caution">
    <text evidence="1">The sequence shown here is derived from an EMBL/GenBank/DDBJ whole genome shotgun (WGS) entry which is preliminary data.</text>
</comment>
<dbReference type="Proteomes" id="UP000326396">
    <property type="component" value="Linkage Group LG16"/>
</dbReference>
<sequence length="107" mass="11655">MSFTRSNSAACSRNMVTFAGYIIGCGTRSQCYGKGSGGWPASPWVTVSLQKRLSLKDQHKAVILAKSKNLSDDVPKDVELSCSTYFSSFPETCRKSSVNYEVVGEKS</sequence>
<name>A0A5N6NW95_9ASTR</name>
<dbReference type="AlphaFoldDB" id="A0A5N6NW95"/>
<proteinExistence type="predicted"/>
<dbReference type="EMBL" id="SZYD01000008">
    <property type="protein sequence ID" value="KAD5507515.1"/>
    <property type="molecule type" value="Genomic_DNA"/>
</dbReference>
<evidence type="ECO:0000313" key="1">
    <source>
        <dbReference type="EMBL" id="KAD5507515.1"/>
    </source>
</evidence>
<organism evidence="1 2">
    <name type="scientific">Mikania micrantha</name>
    <name type="common">bitter vine</name>
    <dbReference type="NCBI Taxonomy" id="192012"/>
    <lineage>
        <taxon>Eukaryota</taxon>
        <taxon>Viridiplantae</taxon>
        <taxon>Streptophyta</taxon>
        <taxon>Embryophyta</taxon>
        <taxon>Tracheophyta</taxon>
        <taxon>Spermatophyta</taxon>
        <taxon>Magnoliopsida</taxon>
        <taxon>eudicotyledons</taxon>
        <taxon>Gunneridae</taxon>
        <taxon>Pentapetalae</taxon>
        <taxon>asterids</taxon>
        <taxon>campanulids</taxon>
        <taxon>Asterales</taxon>
        <taxon>Asteraceae</taxon>
        <taxon>Asteroideae</taxon>
        <taxon>Heliantheae alliance</taxon>
        <taxon>Eupatorieae</taxon>
        <taxon>Mikania</taxon>
    </lineage>
</organism>
<reference evidence="1 2" key="1">
    <citation type="submission" date="2019-05" db="EMBL/GenBank/DDBJ databases">
        <title>Mikania micrantha, genome provides insights into the molecular mechanism of rapid growth.</title>
        <authorList>
            <person name="Liu B."/>
        </authorList>
    </citation>
    <scope>NUCLEOTIDE SEQUENCE [LARGE SCALE GENOMIC DNA]</scope>
    <source>
        <strain evidence="1">NLD-2019</strain>
        <tissue evidence="1">Leaf</tissue>
    </source>
</reference>